<evidence type="ECO:0000256" key="1">
    <source>
        <dbReference type="SAM" id="MobiDB-lite"/>
    </source>
</evidence>
<dbReference type="PANTHER" id="PTHR42685">
    <property type="entry name" value="GERANYLGERANYL DIPHOSPHATE REDUCTASE"/>
    <property type="match status" value="1"/>
</dbReference>
<organism evidence="3 4">
    <name type="scientific">Methanococcus voltae</name>
    <dbReference type="NCBI Taxonomy" id="2188"/>
    <lineage>
        <taxon>Archaea</taxon>
        <taxon>Methanobacteriati</taxon>
        <taxon>Methanobacteriota</taxon>
        <taxon>Methanomada group</taxon>
        <taxon>Methanococci</taxon>
        <taxon>Methanococcales</taxon>
        <taxon>Methanococcaceae</taxon>
        <taxon>Methanococcus</taxon>
    </lineage>
</organism>
<proteinExistence type="predicted"/>
<sequence>MSNLDYNPEKSKFENEDTAEDKNEDISNYNMENSQKYDVIIVGGGPAGFLTAENIKKDLNVLVIEEHQSIGVPLQCAGLLSKQCSKELGNPNGVINKVNGANIFCENHKVTVGDDGQTRAMVYERKEMDKDIAKRALKNNNITLMLKSHGKILNANLDANSKYNIEIKNNLKDEKYLFSPEIIVGADGVKSGIGKSLNMHKKRQIVTGAQIEYTNVSNIDSDFVNVFYDKRYSKNFFTWIIPTGKDRVRVGMCDTSNALHKLNNFINTNENAKEILKGATPVEYSIGAIPIGYSSKSVLKNVMLVGDAVNQVKPLSGGGLYFGAKCAKICAKTINNYNTNPNADLGYLKVYDDLWKSEIGKEINYGLKMSYLMNKLNNKNIGRILKYVNDKNLVDYINANGKMDEPSIILKKIVEASLFGKKI</sequence>
<evidence type="ECO:0000259" key="2">
    <source>
        <dbReference type="Pfam" id="PF01494"/>
    </source>
</evidence>
<dbReference type="Gene3D" id="3.30.9.10">
    <property type="entry name" value="D-Amino Acid Oxidase, subunit A, domain 2"/>
    <property type="match status" value="1"/>
</dbReference>
<protein>
    <submittedName>
        <fullName evidence="3">Geranylgeranyl reductase family protein</fullName>
    </submittedName>
</protein>
<dbReference type="GO" id="GO:0071949">
    <property type="term" value="F:FAD binding"/>
    <property type="evidence" value="ECO:0007669"/>
    <property type="project" value="InterPro"/>
</dbReference>
<gene>
    <name evidence="3" type="ORF">J3E07_000742</name>
</gene>
<comment type="caution">
    <text evidence="3">The sequence shown here is derived from an EMBL/GenBank/DDBJ whole genome shotgun (WGS) entry which is preliminary data.</text>
</comment>
<dbReference type="AlphaFoldDB" id="A0A8J7RFH2"/>
<dbReference type="InterPro" id="IPR050407">
    <property type="entry name" value="Geranylgeranyl_reductase"/>
</dbReference>
<dbReference type="InterPro" id="IPR036188">
    <property type="entry name" value="FAD/NAD-bd_sf"/>
</dbReference>
<dbReference type="SUPFAM" id="SSF51905">
    <property type="entry name" value="FAD/NAD(P)-binding domain"/>
    <property type="match status" value="1"/>
</dbReference>
<dbReference type="PANTHER" id="PTHR42685:SF18">
    <property type="entry name" value="DIGERANYLGERANYLGLYCEROPHOSPHOLIPID REDUCTASE"/>
    <property type="match status" value="1"/>
</dbReference>
<dbReference type="InterPro" id="IPR011777">
    <property type="entry name" value="Geranylgeranyl_Rdtase_fam"/>
</dbReference>
<name>A0A8J7RFH2_METVO</name>
<dbReference type="PRINTS" id="PR00420">
    <property type="entry name" value="RNGMNOXGNASE"/>
</dbReference>
<dbReference type="InterPro" id="IPR002938">
    <property type="entry name" value="FAD-bd"/>
</dbReference>
<dbReference type="Pfam" id="PF01494">
    <property type="entry name" value="FAD_binding_3"/>
    <property type="match status" value="1"/>
</dbReference>
<accession>A0A8J7RFH2</accession>
<dbReference type="GO" id="GO:0016628">
    <property type="term" value="F:oxidoreductase activity, acting on the CH-CH group of donors, NAD or NADP as acceptor"/>
    <property type="evidence" value="ECO:0007669"/>
    <property type="project" value="InterPro"/>
</dbReference>
<feature type="compositionally biased region" description="Basic and acidic residues" evidence="1">
    <location>
        <begin position="7"/>
        <end position="25"/>
    </location>
</feature>
<feature type="domain" description="FAD-binding" evidence="2">
    <location>
        <begin position="36"/>
        <end position="323"/>
    </location>
</feature>
<dbReference type="Proteomes" id="UP000740329">
    <property type="component" value="Unassembled WGS sequence"/>
</dbReference>
<dbReference type="NCBIfam" id="TIGR02032">
    <property type="entry name" value="GG-red-SF"/>
    <property type="match status" value="1"/>
</dbReference>
<dbReference type="EMBL" id="JAGGMV010000001">
    <property type="protein sequence ID" value="MBP2201344.1"/>
    <property type="molecule type" value="Genomic_DNA"/>
</dbReference>
<evidence type="ECO:0000313" key="3">
    <source>
        <dbReference type="EMBL" id="MBP2201344.1"/>
    </source>
</evidence>
<evidence type="ECO:0000313" key="4">
    <source>
        <dbReference type="Proteomes" id="UP000740329"/>
    </source>
</evidence>
<reference evidence="3" key="1">
    <citation type="submission" date="2021-03" db="EMBL/GenBank/DDBJ databases">
        <title>Genomic Encyclopedia of Type Strains, Phase IV (KMG-V): Genome sequencing to study the core and pangenomes of soil and plant-associated prokaryotes.</title>
        <authorList>
            <person name="Whitman W."/>
        </authorList>
    </citation>
    <scope>NUCLEOTIDE SEQUENCE</scope>
    <source>
        <strain evidence="3">C4</strain>
    </source>
</reference>
<feature type="region of interest" description="Disordered" evidence="1">
    <location>
        <begin position="1"/>
        <end position="29"/>
    </location>
</feature>
<dbReference type="Gene3D" id="3.50.50.60">
    <property type="entry name" value="FAD/NAD(P)-binding domain"/>
    <property type="match status" value="1"/>
</dbReference>